<protein>
    <submittedName>
        <fullName evidence="1">Uncharacterized protein</fullName>
    </submittedName>
</protein>
<name>A0ABM8IHA7_9BACE</name>
<keyword evidence="2" id="KW-1185">Reference proteome</keyword>
<dbReference type="Proteomes" id="UP001496674">
    <property type="component" value="Chromosome"/>
</dbReference>
<reference evidence="1 2" key="1">
    <citation type="submission" date="2023-04" db="EMBL/GenBank/DDBJ databases">
        <title>Draft genome sequence of acteroides sedimenti strain YN3PY1.</title>
        <authorList>
            <person name="Yoshida N."/>
        </authorList>
    </citation>
    <scope>NUCLEOTIDE SEQUENCE [LARGE SCALE GENOMIC DNA]</scope>
    <source>
        <strain evidence="1 2">YN3PY1</strain>
    </source>
</reference>
<dbReference type="RefSeq" id="WP_353329983.1">
    <property type="nucleotide sequence ID" value="NZ_AP028055.1"/>
</dbReference>
<gene>
    <name evidence="1" type="ORF">BSYN_17060</name>
</gene>
<evidence type="ECO:0000313" key="2">
    <source>
        <dbReference type="Proteomes" id="UP001496674"/>
    </source>
</evidence>
<accession>A0ABM8IHA7</accession>
<dbReference type="EMBL" id="AP028055">
    <property type="protein sequence ID" value="BEG99441.1"/>
    <property type="molecule type" value="Genomic_DNA"/>
</dbReference>
<organism evidence="1 2">
    <name type="scientific">Bacteroides sedimenti</name>
    <dbReference type="NCBI Taxonomy" id="2136147"/>
    <lineage>
        <taxon>Bacteria</taxon>
        <taxon>Pseudomonadati</taxon>
        <taxon>Bacteroidota</taxon>
        <taxon>Bacteroidia</taxon>
        <taxon>Bacteroidales</taxon>
        <taxon>Bacteroidaceae</taxon>
        <taxon>Bacteroides</taxon>
    </lineage>
</organism>
<sequence>MKKLVYATLVTGLMTCISSCEKEAVNPGDFTLKPELKVTGITDVFGTTYPANVIRSVDTTYQYFYRKSDTLKDNSGKYVLGSDGKYQIKWDTIYYNGKTAKYYELEKIMLESIKDTVLIDIESNSKWRAPIPSAGGKLAWFITENSAGGGDSRIRANVARNRSFLRSVEAVQYIYTPDSTVMYKLVFGQKGEKDK</sequence>
<proteinExistence type="predicted"/>
<evidence type="ECO:0000313" key="1">
    <source>
        <dbReference type="EMBL" id="BEG99441.1"/>
    </source>
</evidence>